<organism evidence="1 2">
    <name type="scientific">Acidilobus saccharovorans (strain DSM 16705 / JCM 18335 / VKM B-2471 / 345-15)</name>
    <dbReference type="NCBI Taxonomy" id="666510"/>
    <lineage>
        <taxon>Archaea</taxon>
        <taxon>Thermoproteota</taxon>
        <taxon>Thermoprotei</taxon>
        <taxon>Acidilobales</taxon>
        <taxon>Acidilobaceae</taxon>
        <taxon>Acidilobus</taxon>
    </lineage>
</organism>
<dbReference type="EMBL" id="CP001742">
    <property type="protein sequence ID" value="ADL19309.1"/>
    <property type="molecule type" value="Genomic_DNA"/>
</dbReference>
<dbReference type="InParanoid" id="D9Q1X1"/>
<evidence type="ECO:0000313" key="2">
    <source>
        <dbReference type="Proteomes" id="UP000000346"/>
    </source>
</evidence>
<dbReference type="eggNOG" id="arCOG05890">
    <property type="taxonomic scope" value="Archaea"/>
</dbReference>
<proteinExistence type="predicted"/>
<evidence type="ECO:0000313" key="1">
    <source>
        <dbReference type="EMBL" id="ADL19309.1"/>
    </source>
</evidence>
<dbReference type="Proteomes" id="UP000000346">
    <property type="component" value="Chromosome"/>
</dbReference>
<protein>
    <submittedName>
        <fullName evidence="1">Uncharacterized protein</fullName>
    </submittedName>
</protein>
<sequence>MRLSLRLPLIVMGIPIDEVVNPYLVVPGEQVKFELKYQENCERADLSAEGLSQEVVGKAREFWRRLMSGLNMNDCSYVRSEGLPQRRPVASTYAALTTALLYLTARSHSDTVDELEIVEMGRMSDPWGEGATWWQSSIDAMRYVAASGKAAAYRSEDEVVDLQLGRVDLNMEVRASSVVGKGATRQELGESLFDAAVHMIGQAVVDLSDSLTSGSPLRGELVKRLRVQNAAAYLFYGVQTPQGECEWVPGLPGELELMCLTA</sequence>
<gene>
    <name evidence="1" type="ordered locus">ASAC_0903</name>
</gene>
<dbReference type="OrthoDB" id="15197at2157"/>
<reference evidence="1 2" key="1">
    <citation type="journal article" date="2010" name="Appl. Environ. Microbiol.">
        <title>The genome sequence of the crenarchaeon Acidilobus saccharovorans supports a new order, Acidilobales, and suggests an important ecological role in terrestrial acidic hot springs.</title>
        <authorList>
            <person name="Mardanov A.V."/>
            <person name="Svetlitchnyi V.A."/>
            <person name="Beletsky A.V."/>
            <person name="Prokofeva M.I."/>
            <person name="Bonch-Osmolovskaya E.A."/>
            <person name="Ravin N.V."/>
            <person name="Skryabin K.G."/>
        </authorList>
    </citation>
    <scope>NUCLEOTIDE SEQUENCE [LARGE SCALE GENOMIC DNA]</scope>
    <source>
        <strain evidence="2">DSM 16705 / JCM 18335 / VKM B-2471 / 345-15</strain>
    </source>
</reference>
<dbReference type="HOGENOM" id="CLU_1060058_0_0_2"/>
<dbReference type="STRING" id="666510.ASAC_0903"/>
<keyword evidence="2" id="KW-1185">Reference proteome</keyword>
<dbReference type="AlphaFoldDB" id="D9Q1X1"/>
<dbReference type="GeneID" id="9499142"/>
<dbReference type="KEGG" id="asc:ASAC_0903"/>
<dbReference type="RefSeq" id="WP_013266821.1">
    <property type="nucleotide sequence ID" value="NC_014374.1"/>
</dbReference>
<name>D9Q1X1_ACIS3</name>
<accession>D9Q1X1</accession>